<feature type="region of interest" description="Disordered" evidence="1">
    <location>
        <begin position="15"/>
        <end position="36"/>
    </location>
</feature>
<gene>
    <name evidence="2" type="ORF">CCACVL1_02296</name>
</gene>
<accession>A0A1R3K9D4</accession>
<evidence type="ECO:0000313" key="2">
    <source>
        <dbReference type="EMBL" id="OMP03707.1"/>
    </source>
</evidence>
<dbReference type="AlphaFoldDB" id="A0A1R3K9D4"/>
<dbReference type="Gramene" id="OMP03707">
    <property type="protein sequence ID" value="OMP03707"/>
    <property type="gene ID" value="CCACVL1_02296"/>
</dbReference>
<name>A0A1R3K9D4_COCAP</name>
<organism evidence="2 3">
    <name type="scientific">Corchorus capsularis</name>
    <name type="common">Jute</name>
    <dbReference type="NCBI Taxonomy" id="210143"/>
    <lineage>
        <taxon>Eukaryota</taxon>
        <taxon>Viridiplantae</taxon>
        <taxon>Streptophyta</taxon>
        <taxon>Embryophyta</taxon>
        <taxon>Tracheophyta</taxon>
        <taxon>Spermatophyta</taxon>
        <taxon>Magnoliopsida</taxon>
        <taxon>eudicotyledons</taxon>
        <taxon>Gunneridae</taxon>
        <taxon>Pentapetalae</taxon>
        <taxon>rosids</taxon>
        <taxon>malvids</taxon>
        <taxon>Malvales</taxon>
        <taxon>Malvaceae</taxon>
        <taxon>Grewioideae</taxon>
        <taxon>Apeibeae</taxon>
        <taxon>Corchorus</taxon>
    </lineage>
</organism>
<evidence type="ECO:0000256" key="1">
    <source>
        <dbReference type="SAM" id="MobiDB-lite"/>
    </source>
</evidence>
<proteinExistence type="predicted"/>
<keyword evidence="3" id="KW-1185">Reference proteome</keyword>
<dbReference type="EMBL" id="AWWV01005982">
    <property type="protein sequence ID" value="OMP03707.1"/>
    <property type="molecule type" value="Genomic_DNA"/>
</dbReference>
<protein>
    <submittedName>
        <fullName evidence="2">Uncharacterized protein</fullName>
    </submittedName>
</protein>
<reference evidence="2 3" key="1">
    <citation type="submission" date="2013-09" db="EMBL/GenBank/DDBJ databases">
        <title>Corchorus capsularis genome sequencing.</title>
        <authorList>
            <person name="Alam M."/>
            <person name="Haque M.S."/>
            <person name="Islam M.S."/>
            <person name="Emdad E.M."/>
            <person name="Islam M.M."/>
            <person name="Ahmed B."/>
            <person name="Halim A."/>
            <person name="Hossen Q.M.M."/>
            <person name="Hossain M.Z."/>
            <person name="Ahmed R."/>
            <person name="Khan M.M."/>
            <person name="Islam R."/>
            <person name="Rashid M.M."/>
            <person name="Khan S.A."/>
            <person name="Rahman M.S."/>
            <person name="Alam M."/>
        </authorList>
    </citation>
    <scope>NUCLEOTIDE SEQUENCE [LARGE SCALE GENOMIC DNA]</scope>
    <source>
        <strain evidence="3">cv. CVL-1</strain>
        <tissue evidence="2">Whole seedling</tissue>
    </source>
</reference>
<dbReference type="Proteomes" id="UP000188268">
    <property type="component" value="Unassembled WGS sequence"/>
</dbReference>
<evidence type="ECO:0000313" key="3">
    <source>
        <dbReference type="Proteomes" id="UP000188268"/>
    </source>
</evidence>
<comment type="caution">
    <text evidence="2">The sequence shown here is derived from an EMBL/GenBank/DDBJ whole genome shotgun (WGS) entry which is preliminary data.</text>
</comment>
<sequence>MAFIVESFSNVMKRPNGVIEDENPKPKAETQAQQCD</sequence>